<dbReference type="InterPro" id="IPR027417">
    <property type="entry name" value="P-loop_NTPase"/>
</dbReference>
<dbReference type="GO" id="GO:0009360">
    <property type="term" value="C:DNA polymerase III complex"/>
    <property type="evidence" value="ECO:0007669"/>
    <property type="project" value="InterPro"/>
</dbReference>
<dbReference type="Proteomes" id="UP000252893">
    <property type="component" value="Unassembled WGS sequence"/>
</dbReference>
<dbReference type="InterPro" id="IPR008921">
    <property type="entry name" value="DNA_pol3_clamp-load_cplx_C"/>
</dbReference>
<comment type="similarity">
    <text evidence="7">Belongs to the DNA polymerase HolA subunit family.</text>
</comment>
<keyword evidence="5" id="KW-0235">DNA replication</keyword>
<dbReference type="SUPFAM" id="SSF48019">
    <property type="entry name" value="post-AAA+ oligomerization domain-like"/>
    <property type="match status" value="1"/>
</dbReference>
<keyword evidence="3" id="KW-0808">Transferase</keyword>
<evidence type="ECO:0000256" key="4">
    <source>
        <dbReference type="ARBA" id="ARBA00022695"/>
    </source>
</evidence>
<evidence type="ECO:0000256" key="6">
    <source>
        <dbReference type="ARBA" id="ARBA00022932"/>
    </source>
</evidence>
<feature type="domain" description="DNA polymerase III delta N-terminal" evidence="9">
    <location>
        <begin position="25"/>
        <end position="120"/>
    </location>
</feature>
<gene>
    <name evidence="10" type="ORF">DFR47_102638</name>
</gene>
<dbReference type="RefSeq" id="WP_113943791.1">
    <property type="nucleotide sequence ID" value="NZ_JBHEEG010000002.1"/>
</dbReference>
<dbReference type="GO" id="GO:0003887">
    <property type="term" value="F:DNA-directed DNA polymerase activity"/>
    <property type="evidence" value="ECO:0007669"/>
    <property type="project" value="UniProtKB-KW"/>
</dbReference>
<organism evidence="10 11">
    <name type="scientific">Pseudochrobactrum asaccharolyticum</name>
    <dbReference type="NCBI Taxonomy" id="354351"/>
    <lineage>
        <taxon>Bacteria</taxon>
        <taxon>Pseudomonadati</taxon>
        <taxon>Pseudomonadota</taxon>
        <taxon>Alphaproteobacteria</taxon>
        <taxon>Hyphomicrobiales</taxon>
        <taxon>Brucellaceae</taxon>
        <taxon>Pseudochrobactrum</taxon>
    </lineage>
</organism>
<dbReference type="AlphaFoldDB" id="A0A366E8W2"/>
<dbReference type="GO" id="GO:0006261">
    <property type="term" value="P:DNA-templated DNA replication"/>
    <property type="evidence" value="ECO:0007669"/>
    <property type="project" value="TreeGrafter"/>
</dbReference>
<keyword evidence="11" id="KW-1185">Reference proteome</keyword>
<evidence type="ECO:0000313" key="10">
    <source>
        <dbReference type="EMBL" id="RBO97848.1"/>
    </source>
</evidence>
<keyword evidence="6" id="KW-0239">DNA-directed DNA polymerase</keyword>
<name>A0A366E8W2_9HYPH</name>
<accession>A0A366E8W2</accession>
<dbReference type="Gene3D" id="1.20.272.10">
    <property type="match status" value="1"/>
</dbReference>
<dbReference type="EMBL" id="QNRH01000002">
    <property type="protein sequence ID" value="RBO97848.1"/>
    <property type="molecule type" value="Genomic_DNA"/>
</dbReference>
<dbReference type="InterPro" id="IPR010372">
    <property type="entry name" value="DNA_pol3_delta_N"/>
</dbReference>
<dbReference type="NCBIfam" id="TIGR01128">
    <property type="entry name" value="holA"/>
    <property type="match status" value="1"/>
</dbReference>
<comment type="catalytic activity">
    <reaction evidence="8">
        <text>DNA(n) + a 2'-deoxyribonucleoside 5'-triphosphate = DNA(n+1) + diphosphate</text>
        <dbReference type="Rhea" id="RHEA:22508"/>
        <dbReference type="Rhea" id="RHEA-COMP:17339"/>
        <dbReference type="Rhea" id="RHEA-COMP:17340"/>
        <dbReference type="ChEBI" id="CHEBI:33019"/>
        <dbReference type="ChEBI" id="CHEBI:61560"/>
        <dbReference type="ChEBI" id="CHEBI:173112"/>
        <dbReference type="EC" id="2.7.7.7"/>
    </reaction>
</comment>
<evidence type="ECO:0000313" key="11">
    <source>
        <dbReference type="Proteomes" id="UP000252893"/>
    </source>
</evidence>
<dbReference type="GO" id="GO:0003677">
    <property type="term" value="F:DNA binding"/>
    <property type="evidence" value="ECO:0007669"/>
    <property type="project" value="InterPro"/>
</dbReference>
<dbReference type="InterPro" id="IPR005790">
    <property type="entry name" value="DNA_polIII_delta"/>
</dbReference>
<protein>
    <recommendedName>
        <fullName evidence="2">DNA polymerase III subunit delta</fullName>
        <ecNumber evidence="1">2.7.7.7</ecNumber>
    </recommendedName>
</protein>
<dbReference type="Pfam" id="PF06144">
    <property type="entry name" value="DNA_pol3_delta"/>
    <property type="match status" value="1"/>
</dbReference>
<evidence type="ECO:0000256" key="3">
    <source>
        <dbReference type="ARBA" id="ARBA00022679"/>
    </source>
</evidence>
<evidence type="ECO:0000256" key="8">
    <source>
        <dbReference type="ARBA" id="ARBA00049244"/>
    </source>
</evidence>
<sequence>MAQKKAHEVDGFLARPAQTGTVILIYGPDKGLVSERGAKYAKLTGLPLDDPFAVLRIEADEIDKDPARLMDEARTISMFGGDRLIWIKNASAQKSLAEAVKLLISEPPQDTYILIEAGDLKKGAGLRTNVENGAIGMALPCYTDDARGIDGLIDDVLQANHLQISNDARQFLRLSLGGDRLATRGELEKLCLYARGQQRIELEDVRESVGDVAALSQDEVIDAVLIGDLPKFNTAFDRVVNTGTHPFLLVNSAMRQFSQLQTLRYAMETGNVPAGLVVNSAKPPIFFARKKLVETALGLWSVAAINRVTDRLQRTVLESRQNSALSTAIIRQTFIALTVEAIRNKQRR</sequence>
<proteinExistence type="inferred from homology"/>
<keyword evidence="4" id="KW-0548">Nucleotidyltransferase</keyword>
<evidence type="ECO:0000256" key="2">
    <source>
        <dbReference type="ARBA" id="ARBA00017703"/>
    </source>
</evidence>
<comment type="caution">
    <text evidence="10">The sequence shown here is derived from an EMBL/GenBank/DDBJ whole genome shotgun (WGS) entry which is preliminary data.</text>
</comment>
<dbReference type="OrthoDB" id="9804983at2"/>
<evidence type="ECO:0000256" key="5">
    <source>
        <dbReference type="ARBA" id="ARBA00022705"/>
    </source>
</evidence>
<reference evidence="10 11" key="1">
    <citation type="submission" date="2018-06" db="EMBL/GenBank/DDBJ databases">
        <title>Genomic Encyclopedia of Type Strains, Phase IV (KMG-IV): sequencing the most valuable type-strain genomes for metagenomic binning, comparative biology and taxonomic classification.</title>
        <authorList>
            <person name="Goeker M."/>
        </authorList>
    </citation>
    <scope>NUCLEOTIDE SEQUENCE [LARGE SCALE GENOMIC DNA]</scope>
    <source>
        <strain evidence="10 11">DSM 25619</strain>
    </source>
</reference>
<dbReference type="Gene3D" id="3.40.50.300">
    <property type="entry name" value="P-loop containing nucleotide triphosphate hydrolases"/>
    <property type="match status" value="1"/>
</dbReference>
<evidence type="ECO:0000256" key="7">
    <source>
        <dbReference type="ARBA" id="ARBA00034754"/>
    </source>
</evidence>
<evidence type="ECO:0000259" key="9">
    <source>
        <dbReference type="Pfam" id="PF06144"/>
    </source>
</evidence>
<evidence type="ECO:0000256" key="1">
    <source>
        <dbReference type="ARBA" id="ARBA00012417"/>
    </source>
</evidence>
<dbReference type="SUPFAM" id="SSF52540">
    <property type="entry name" value="P-loop containing nucleoside triphosphate hydrolases"/>
    <property type="match status" value="1"/>
</dbReference>
<dbReference type="Gene3D" id="1.10.8.60">
    <property type="match status" value="1"/>
</dbReference>
<dbReference type="PANTHER" id="PTHR34388:SF1">
    <property type="entry name" value="DNA POLYMERASE III SUBUNIT DELTA"/>
    <property type="match status" value="1"/>
</dbReference>
<dbReference type="EC" id="2.7.7.7" evidence="1"/>
<dbReference type="PANTHER" id="PTHR34388">
    <property type="entry name" value="DNA POLYMERASE III SUBUNIT DELTA"/>
    <property type="match status" value="1"/>
</dbReference>